<reference evidence="5" key="2">
    <citation type="submission" date="2025-08" db="UniProtKB">
        <authorList>
            <consortium name="RefSeq"/>
        </authorList>
    </citation>
    <scope>IDENTIFICATION</scope>
    <source>
        <tissue evidence="5">Leaf</tissue>
    </source>
</reference>
<feature type="domain" description="NAD(P)-binding" evidence="3">
    <location>
        <begin position="103"/>
        <end position="317"/>
    </location>
</feature>
<dbReference type="PANTHER" id="PTHR47711">
    <property type="entry name" value="PROTEIN PLASTID TRANSCRIPTIONALLY ACTIVE 16, CHLOROPLASTIC"/>
    <property type="match status" value="1"/>
</dbReference>
<dbReference type="RefSeq" id="XP_019084783.1">
    <property type="nucleotide sequence ID" value="XM_019229238.1"/>
</dbReference>
<gene>
    <name evidence="5" type="primary">LOC104711139</name>
</gene>
<feature type="coiled-coil region" evidence="1">
    <location>
        <begin position="363"/>
        <end position="414"/>
    </location>
</feature>
<evidence type="ECO:0000256" key="2">
    <source>
        <dbReference type="SAM" id="MobiDB-lite"/>
    </source>
</evidence>
<keyword evidence="1" id="KW-0175">Coiled coil</keyword>
<organism evidence="4 5">
    <name type="scientific">Camelina sativa</name>
    <name type="common">False flax</name>
    <name type="synonym">Myagrum sativum</name>
    <dbReference type="NCBI Taxonomy" id="90675"/>
    <lineage>
        <taxon>Eukaryota</taxon>
        <taxon>Viridiplantae</taxon>
        <taxon>Streptophyta</taxon>
        <taxon>Embryophyta</taxon>
        <taxon>Tracheophyta</taxon>
        <taxon>Spermatophyta</taxon>
        <taxon>Magnoliopsida</taxon>
        <taxon>eudicotyledons</taxon>
        <taxon>Gunneridae</taxon>
        <taxon>Pentapetalae</taxon>
        <taxon>rosids</taxon>
        <taxon>malvids</taxon>
        <taxon>Brassicales</taxon>
        <taxon>Brassicaceae</taxon>
        <taxon>Camelineae</taxon>
        <taxon>Camelina</taxon>
    </lineage>
</organism>
<evidence type="ECO:0000313" key="4">
    <source>
        <dbReference type="Proteomes" id="UP000694864"/>
    </source>
</evidence>
<dbReference type="Proteomes" id="UP000694864">
    <property type="component" value="Chromosome 9"/>
</dbReference>
<protein>
    <submittedName>
        <fullName evidence="5">Protein plastid transcriptionally active 16, chloroplastic-like isoform X2</fullName>
    </submittedName>
</protein>
<feature type="compositionally biased region" description="Low complexity" evidence="2">
    <location>
        <begin position="481"/>
        <end position="491"/>
    </location>
</feature>
<feature type="compositionally biased region" description="Basic and acidic residues" evidence="2">
    <location>
        <begin position="492"/>
        <end position="507"/>
    </location>
</feature>
<evidence type="ECO:0000259" key="3">
    <source>
        <dbReference type="Pfam" id="PF13460"/>
    </source>
</evidence>
<accession>A0ABM1QDE5</accession>
<dbReference type="InterPro" id="IPR036291">
    <property type="entry name" value="NAD(P)-bd_dom_sf"/>
</dbReference>
<evidence type="ECO:0000256" key="1">
    <source>
        <dbReference type="SAM" id="Coils"/>
    </source>
</evidence>
<reference evidence="4" key="1">
    <citation type="journal article" date="2014" name="Nat. Commun.">
        <title>The emerging biofuel crop Camelina sativa retains a highly undifferentiated hexaploid genome structure.</title>
        <authorList>
            <person name="Kagale S."/>
            <person name="Koh C."/>
            <person name="Nixon J."/>
            <person name="Bollina V."/>
            <person name="Clarke W.E."/>
            <person name="Tuteja R."/>
            <person name="Spillane C."/>
            <person name="Robinson S.J."/>
            <person name="Links M.G."/>
            <person name="Clarke C."/>
            <person name="Higgins E.E."/>
            <person name="Huebert T."/>
            <person name="Sharpe A.G."/>
            <person name="Parkin I.A."/>
        </authorList>
    </citation>
    <scope>NUCLEOTIDE SEQUENCE [LARGE SCALE GENOMIC DNA]</scope>
    <source>
        <strain evidence="4">cv. DH55</strain>
    </source>
</reference>
<dbReference type="GeneID" id="104711139"/>
<name>A0ABM1QDE5_CAMSA</name>
<dbReference type="Gene3D" id="3.40.50.720">
    <property type="entry name" value="NAD(P)-binding Rossmann-like Domain"/>
    <property type="match status" value="1"/>
</dbReference>
<evidence type="ECO:0000313" key="5">
    <source>
        <dbReference type="RefSeq" id="XP_019084783.1"/>
    </source>
</evidence>
<dbReference type="InterPro" id="IPR016040">
    <property type="entry name" value="NAD(P)-bd_dom"/>
</dbReference>
<dbReference type="Pfam" id="PF13460">
    <property type="entry name" value="NAD_binding_10"/>
    <property type="match status" value="1"/>
</dbReference>
<feature type="region of interest" description="Disordered" evidence="2">
    <location>
        <begin position="460"/>
        <end position="507"/>
    </location>
</feature>
<keyword evidence="4" id="KW-1185">Reference proteome</keyword>
<dbReference type="SUPFAM" id="SSF51735">
    <property type="entry name" value="NAD(P)-binding Rossmann-fold domains"/>
    <property type="match status" value="1"/>
</dbReference>
<dbReference type="PANTHER" id="PTHR47711:SF2">
    <property type="entry name" value="PROTEIN PLASTID TRANSCRIPTIONALLY ACTIVE 16, CHLOROPLASTIC"/>
    <property type="match status" value="1"/>
</dbReference>
<sequence length="523" mass="55815">MASSSTSFLLTTAPPQGVRFNRRKPRLTVWAKQTAFQFGKTKDDDDDSEAIQTEKSSDSKPFRFDFGKLPDMKSLMPVVTNPSTALVFGNNRKKDPGTVFVAGATGQAGIRIAQTLLQRGFSVRAGVPDLGAAQDLARVAATYKILSKEEVKRLNAVQSPFQDAESIAKAIGNATKVVVTVGATENGPDDQVSTSDALLVVQAAELAGLAGVNHVAIVYDGSISGSTYNVLDGITSFFGNLFAKSQPLTISDLIDKVAQTDVAYTLIKTSLTEDFSPEKSYNVVVSAEGSNNGSGSTSSEAYKVPKLKIASLVADIFANTAVAENKVVEVSTDPSAPSRPVDELFSVIPEDGRRKVFAEAIARARAEEEVKVAAEKAREAAEAAKELEKQMQKLSEKEAEAASLAEDAQQKAEAVGIKVDGLFNKAKDIGSGFSWNNLGSQFATAVQNASETPKVQVATVRGQAKARNLPPKKAVVKQSNAKPAASSPFASKPKEERPKKPEKEVRKVFGGLFKQETIYMDDD</sequence>
<proteinExistence type="predicted"/>